<proteinExistence type="predicted"/>
<reference evidence="1 2" key="1">
    <citation type="submission" date="2022-06" db="EMBL/GenBank/DDBJ databases">
        <title>Mesorhizobium sp. strain RP14 Genome sequencing and assembly.</title>
        <authorList>
            <person name="Kim I."/>
        </authorList>
    </citation>
    <scope>NUCLEOTIDE SEQUENCE [LARGE SCALE GENOMIC DNA]</scope>
    <source>
        <strain evidence="2">RP14(2022)</strain>
    </source>
</reference>
<gene>
    <name evidence="1" type="ORF">NGM99_17730</name>
</gene>
<dbReference type="Proteomes" id="UP001205906">
    <property type="component" value="Unassembled WGS sequence"/>
</dbReference>
<name>A0ABT1C9Z1_9HYPH</name>
<dbReference type="EMBL" id="JAMXQS010000008">
    <property type="protein sequence ID" value="MCO6051629.1"/>
    <property type="molecule type" value="Genomic_DNA"/>
</dbReference>
<protein>
    <submittedName>
        <fullName evidence="1">Uncharacterized protein</fullName>
    </submittedName>
</protein>
<accession>A0ABT1C9Z1</accession>
<evidence type="ECO:0000313" key="1">
    <source>
        <dbReference type="EMBL" id="MCO6051629.1"/>
    </source>
</evidence>
<evidence type="ECO:0000313" key="2">
    <source>
        <dbReference type="Proteomes" id="UP001205906"/>
    </source>
</evidence>
<sequence length="207" mass="23908">MKRLVVVGNGPLSRDLGEVVDTADFVVRFNEPKQGIGMSGSRTDRLIMANSGKPMERRLRDPKLIPSAIFQNAGEIMLAYHPAIIRRYFRAPNLLSRLKGRRTDWTLPTIEKFGAAGKEIRIMPVQFYLDGCRELGVPEEKMHEIFPSTGFFGIRHALNTFPMDRWRLELCGFSWSGWRRHAWGDERRWVESRVEKELIHIIDAAEK</sequence>
<dbReference type="Gene3D" id="3.90.1480.20">
    <property type="entry name" value="Glycosyl transferase family 29"/>
    <property type="match status" value="1"/>
</dbReference>
<keyword evidence="2" id="KW-1185">Reference proteome</keyword>
<organism evidence="1 2">
    <name type="scientific">Mesorhizobium liriopis</name>
    <dbReference type="NCBI Taxonomy" id="2953882"/>
    <lineage>
        <taxon>Bacteria</taxon>
        <taxon>Pseudomonadati</taxon>
        <taxon>Pseudomonadota</taxon>
        <taxon>Alphaproteobacteria</taxon>
        <taxon>Hyphomicrobiales</taxon>
        <taxon>Phyllobacteriaceae</taxon>
        <taxon>Mesorhizobium</taxon>
    </lineage>
</organism>
<dbReference type="InterPro" id="IPR038578">
    <property type="entry name" value="GT29-like_sf"/>
</dbReference>
<dbReference type="RefSeq" id="WP_252821363.1">
    <property type="nucleotide sequence ID" value="NZ_JAMXQS010000008.1"/>
</dbReference>
<comment type="caution">
    <text evidence="1">The sequence shown here is derived from an EMBL/GenBank/DDBJ whole genome shotgun (WGS) entry which is preliminary data.</text>
</comment>